<organism evidence="6 7">
    <name type="scientific">Thermoflexibacter ruber</name>
    <dbReference type="NCBI Taxonomy" id="1003"/>
    <lineage>
        <taxon>Bacteria</taxon>
        <taxon>Pseudomonadati</taxon>
        <taxon>Bacteroidota</taxon>
        <taxon>Cytophagia</taxon>
        <taxon>Cytophagales</taxon>
        <taxon>Thermoflexibacteraceae</taxon>
        <taxon>Thermoflexibacter</taxon>
    </lineage>
</organism>
<feature type="transmembrane region" description="Helical" evidence="5">
    <location>
        <begin position="110"/>
        <end position="128"/>
    </location>
</feature>
<feature type="transmembrane region" description="Helical" evidence="5">
    <location>
        <begin position="7"/>
        <end position="36"/>
    </location>
</feature>
<proteinExistence type="inferred from homology"/>
<evidence type="ECO:0000256" key="4">
    <source>
        <dbReference type="ARBA" id="ARBA00023136"/>
    </source>
</evidence>
<dbReference type="GO" id="GO:0005886">
    <property type="term" value="C:plasma membrane"/>
    <property type="evidence" value="ECO:0007669"/>
    <property type="project" value="UniProtKB-SubCell"/>
</dbReference>
<dbReference type="PANTHER" id="PTHR43701:SF2">
    <property type="entry name" value="MEMBRANE TRANSPORTER PROTEIN YJNA-RELATED"/>
    <property type="match status" value="1"/>
</dbReference>
<feature type="transmembrane region" description="Helical" evidence="5">
    <location>
        <begin position="204"/>
        <end position="229"/>
    </location>
</feature>
<dbReference type="STRING" id="1003.SAMN04488541_102038"/>
<feature type="transmembrane region" description="Helical" evidence="5">
    <location>
        <begin position="266"/>
        <end position="284"/>
    </location>
</feature>
<accession>A0A1I2GUL2</accession>
<feature type="transmembrane region" description="Helical" evidence="5">
    <location>
        <begin position="72"/>
        <end position="90"/>
    </location>
</feature>
<keyword evidence="2 5" id="KW-0812">Transmembrane</keyword>
<dbReference type="EMBL" id="FONY01000020">
    <property type="protein sequence ID" value="SFF21132.1"/>
    <property type="molecule type" value="Genomic_DNA"/>
</dbReference>
<dbReference type="OrthoDB" id="8559161at2"/>
<comment type="similarity">
    <text evidence="5">Belongs to the 4-toluene sulfonate uptake permease (TSUP) (TC 2.A.102) family.</text>
</comment>
<evidence type="ECO:0000313" key="7">
    <source>
        <dbReference type="Proteomes" id="UP000199513"/>
    </source>
</evidence>
<keyword evidence="7" id="KW-1185">Reference proteome</keyword>
<comment type="subcellular location">
    <subcellularLocation>
        <location evidence="5">Cell membrane</location>
        <topology evidence="5">Multi-pass membrane protein</topology>
    </subcellularLocation>
    <subcellularLocation>
        <location evidence="1">Membrane</location>
        <topology evidence="1">Multi-pass membrane protein</topology>
    </subcellularLocation>
</comment>
<gene>
    <name evidence="6" type="ORF">SAMN04488541_102038</name>
</gene>
<sequence length="316" mass="33926">MEIIGYIGALLMGVSLGLIGGGGSILTVPILVYLFATDAVLATAYSLFIVGLTSLVGSLSHISQGNIHWRTAFVFGLPSIIGVYLTRLYVVPVIPNTIFQMGEFVLTKPLFLLMLFAVIMLLASVSMIRQSKKELLITDGDLPIANEQSTFATINDNNQQLTTNNRQLTIQATSNHFKQPQTSLHLHVSQTIAYNYPLILAEGLIVGGITGLVGAGGGFLIIPALVLLAKLPMKQAIGTSLVIIALKSLIGFTGDLKASEAMNWEFLLFFSGVAVIGIIGGSLLSKKISNETLKPAFGWFVLVMGVYIIVKELFLK</sequence>
<feature type="transmembrane region" description="Helical" evidence="5">
    <location>
        <begin position="296"/>
        <end position="315"/>
    </location>
</feature>
<evidence type="ECO:0000256" key="1">
    <source>
        <dbReference type="ARBA" id="ARBA00004141"/>
    </source>
</evidence>
<evidence type="ECO:0000256" key="2">
    <source>
        <dbReference type="ARBA" id="ARBA00022692"/>
    </source>
</evidence>
<evidence type="ECO:0000256" key="5">
    <source>
        <dbReference type="RuleBase" id="RU363041"/>
    </source>
</evidence>
<dbReference type="Pfam" id="PF01925">
    <property type="entry name" value="TauE"/>
    <property type="match status" value="1"/>
</dbReference>
<dbReference type="InterPro" id="IPR002781">
    <property type="entry name" value="TM_pro_TauE-like"/>
</dbReference>
<evidence type="ECO:0000256" key="3">
    <source>
        <dbReference type="ARBA" id="ARBA00022989"/>
    </source>
</evidence>
<keyword evidence="5" id="KW-1003">Cell membrane</keyword>
<name>A0A1I2GUL2_9BACT</name>
<dbReference type="AlphaFoldDB" id="A0A1I2GUL2"/>
<feature type="transmembrane region" description="Helical" evidence="5">
    <location>
        <begin position="235"/>
        <end position="254"/>
    </location>
</feature>
<reference evidence="6 7" key="1">
    <citation type="submission" date="2016-10" db="EMBL/GenBank/DDBJ databases">
        <authorList>
            <person name="de Groot N.N."/>
        </authorList>
    </citation>
    <scope>NUCLEOTIDE SEQUENCE [LARGE SCALE GENOMIC DNA]</scope>
    <source>
        <strain>GEY</strain>
        <strain evidence="7">DSM 9560</strain>
    </source>
</reference>
<evidence type="ECO:0000313" key="6">
    <source>
        <dbReference type="EMBL" id="SFF21132.1"/>
    </source>
</evidence>
<protein>
    <recommendedName>
        <fullName evidence="5">Probable membrane transporter protein</fullName>
    </recommendedName>
</protein>
<feature type="transmembrane region" description="Helical" evidence="5">
    <location>
        <begin position="42"/>
        <end position="60"/>
    </location>
</feature>
<keyword evidence="3 5" id="KW-1133">Transmembrane helix</keyword>
<dbReference type="RefSeq" id="WP_091545587.1">
    <property type="nucleotide sequence ID" value="NZ_FONY01000020.1"/>
</dbReference>
<keyword evidence="4 5" id="KW-0472">Membrane</keyword>
<dbReference type="InterPro" id="IPR051598">
    <property type="entry name" value="TSUP/Inactive_protease-like"/>
</dbReference>
<dbReference type="Proteomes" id="UP000199513">
    <property type="component" value="Unassembled WGS sequence"/>
</dbReference>
<dbReference type="PANTHER" id="PTHR43701">
    <property type="entry name" value="MEMBRANE TRANSPORTER PROTEIN MJ0441-RELATED"/>
    <property type="match status" value="1"/>
</dbReference>